<sequence>MIADRDGRHLRDDAGEALAARAEGYLMAQSHWQEARREAETLCAALPWLTAAQAEEVSRHCVERHTDLVRWTLRGTVRRADELRREYGARCHRPRRSPLRRHAAGACGVPACVTGINAALWVFVR</sequence>
<feature type="transmembrane region" description="Helical" evidence="1">
    <location>
        <begin position="103"/>
        <end position="124"/>
    </location>
</feature>
<protein>
    <submittedName>
        <fullName evidence="2">Uncharacterized protein</fullName>
    </submittedName>
</protein>
<keyword evidence="3" id="KW-1185">Reference proteome</keyword>
<comment type="caution">
    <text evidence="2">The sequence shown here is derived from an EMBL/GenBank/DDBJ whole genome shotgun (WGS) entry which is preliminary data.</text>
</comment>
<dbReference type="RefSeq" id="WP_229919708.1">
    <property type="nucleotide sequence ID" value="NZ_BMVU01000053.1"/>
</dbReference>
<evidence type="ECO:0000313" key="2">
    <source>
        <dbReference type="EMBL" id="GGY04479.1"/>
    </source>
</evidence>
<evidence type="ECO:0000313" key="3">
    <source>
        <dbReference type="Proteomes" id="UP000619244"/>
    </source>
</evidence>
<accession>A0A918U7G6</accession>
<proteinExistence type="predicted"/>
<dbReference type="AlphaFoldDB" id="A0A918U7G6"/>
<reference evidence="2" key="1">
    <citation type="journal article" date="2014" name="Int. J. Syst. Evol. Microbiol.">
        <title>Complete genome sequence of Corynebacterium casei LMG S-19264T (=DSM 44701T), isolated from a smear-ripened cheese.</title>
        <authorList>
            <consortium name="US DOE Joint Genome Institute (JGI-PGF)"/>
            <person name="Walter F."/>
            <person name="Albersmeier A."/>
            <person name="Kalinowski J."/>
            <person name="Ruckert C."/>
        </authorList>
    </citation>
    <scope>NUCLEOTIDE SEQUENCE</scope>
    <source>
        <strain evidence="2">JCM 4790</strain>
    </source>
</reference>
<dbReference type="EMBL" id="BMVU01000053">
    <property type="protein sequence ID" value="GGY04479.1"/>
    <property type="molecule type" value="Genomic_DNA"/>
</dbReference>
<keyword evidence="1" id="KW-0472">Membrane</keyword>
<dbReference type="Proteomes" id="UP000619244">
    <property type="component" value="Unassembled WGS sequence"/>
</dbReference>
<gene>
    <name evidence="2" type="ORF">GCM10010358_67540</name>
</gene>
<organism evidence="2 3">
    <name type="scientific">Streptomyces minutiscleroticus</name>
    <dbReference type="NCBI Taxonomy" id="68238"/>
    <lineage>
        <taxon>Bacteria</taxon>
        <taxon>Bacillati</taxon>
        <taxon>Actinomycetota</taxon>
        <taxon>Actinomycetes</taxon>
        <taxon>Kitasatosporales</taxon>
        <taxon>Streptomycetaceae</taxon>
        <taxon>Streptomyces</taxon>
    </lineage>
</organism>
<reference evidence="2" key="2">
    <citation type="submission" date="2020-09" db="EMBL/GenBank/DDBJ databases">
        <authorList>
            <person name="Sun Q."/>
            <person name="Ohkuma M."/>
        </authorList>
    </citation>
    <scope>NUCLEOTIDE SEQUENCE</scope>
    <source>
        <strain evidence="2">JCM 4790</strain>
    </source>
</reference>
<name>A0A918U7G6_9ACTN</name>
<keyword evidence="1" id="KW-1133">Transmembrane helix</keyword>
<evidence type="ECO:0000256" key="1">
    <source>
        <dbReference type="SAM" id="Phobius"/>
    </source>
</evidence>
<keyword evidence="1" id="KW-0812">Transmembrane</keyword>